<evidence type="ECO:0000256" key="8">
    <source>
        <dbReference type="SAM" id="Phobius"/>
    </source>
</evidence>
<protein>
    <submittedName>
        <fullName evidence="9">Uncharacterized protein</fullName>
    </submittedName>
</protein>
<evidence type="ECO:0000256" key="4">
    <source>
        <dbReference type="ARBA" id="ARBA00022692"/>
    </source>
</evidence>
<feature type="transmembrane region" description="Helical" evidence="8">
    <location>
        <begin position="257"/>
        <end position="280"/>
    </location>
</feature>
<evidence type="ECO:0000256" key="2">
    <source>
        <dbReference type="ARBA" id="ARBA00010864"/>
    </source>
</evidence>
<dbReference type="InterPro" id="IPR003445">
    <property type="entry name" value="Cat_transpt"/>
</dbReference>
<keyword evidence="4 8" id="KW-0812">Transmembrane</keyword>
<evidence type="ECO:0000256" key="5">
    <source>
        <dbReference type="ARBA" id="ARBA00022989"/>
    </source>
</evidence>
<gene>
    <name evidence="9" type="ORF">G4B88_002432</name>
</gene>
<feature type="transmembrane region" description="Helical" evidence="8">
    <location>
        <begin position="104"/>
        <end position="124"/>
    </location>
</feature>
<name>A0A7J6I990_CANSA</name>
<keyword evidence="3" id="KW-0813">Transport</keyword>
<dbReference type="PANTHER" id="PTHR31064:SF30">
    <property type="entry name" value="HIGH-AFFINITY POTASSIUM TRANSPORT PROTEIN-RELATED"/>
    <property type="match status" value="1"/>
</dbReference>
<feature type="transmembrane region" description="Helical" evidence="8">
    <location>
        <begin position="183"/>
        <end position="207"/>
    </location>
</feature>
<dbReference type="Proteomes" id="UP000583929">
    <property type="component" value="Unassembled WGS sequence"/>
</dbReference>
<sequence>MMMNNFASFSKKLESYLYSNSPNRSRTSTLFRHLLFRSNPLFIQLTYFLTISLVGYLALSVFTKPRTSQPLIPKQLDLFYTSVSATTVSSMSTIEMEVFSNSQLIILTILMLLGGEVFVSMLGIQIERSKLPKHQTTAVDPTKIELHSISNAACPDNNNDRYSNNLLDIDINNESLKNNSIKYLGYVVLGYLVLVHLVGSALLSSYITLSSSASKVLNTKGIKTQTFSVFTIVSTFANCGFVPTNENMIVFKKNSGILLILISQILLGNTLYPVCLRLVIWSLGKITKRREFGYLLRNCKEIGYDHLLSSVRSTLLGLTVVGFIMVQLVLFCSLEWNSEAMDGMTLYQKFVAALYLPPYTSFLPINYKDQQKKILSHDNNNSIGGRKSLLECFMFSPLSYLSIFIILISITERKNMKDDPLNFNVLNVIIEVISAYGNVGFSTGYSCKRRLHQGGDCVDRCYGFSGKWSSQGKFILIIVMFFGRLKKFSLKGGKAWKLS</sequence>
<evidence type="ECO:0000256" key="7">
    <source>
        <dbReference type="ARBA" id="ARBA00023136"/>
    </source>
</evidence>
<organism evidence="9 10">
    <name type="scientific">Cannabis sativa</name>
    <name type="common">Hemp</name>
    <name type="synonym">Marijuana</name>
    <dbReference type="NCBI Taxonomy" id="3483"/>
    <lineage>
        <taxon>Eukaryota</taxon>
        <taxon>Viridiplantae</taxon>
        <taxon>Streptophyta</taxon>
        <taxon>Embryophyta</taxon>
        <taxon>Tracheophyta</taxon>
        <taxon>Spermatophyta</taxon>
        <taxon>Magnoliopsida</taxon>
        <taxon>eudicotyledons</taxon>
        <taxon>Gunneridae</taxon>
        <taxon>Pentapetalae</taxon>
        <taxon>rosids</taxon>
        <taxon>fabids</taxon>
        <taxon>Rosales</taxon>
        <taxon>Cannabaceae</taxon>
        <taxon>Cannabis</taxon>
    </lineage>
</organism>
<dbReference type="GO" id="GO:0005886">
    <property type="term" value="C:plasma membrane"/>
    <property type="evidence" value="ECO:0007669"/>
    <property type="project" value="TreeGrafter"/>
</dbReference>
<dbReference type="Pfam" id="PF02386">
    <property type="entry name" value="TrkH"/>
    <property type="match status" value="2"/>
</dbReference>
<evidence type="ECO:0000256" key="3">
    <source>
        <dbReference type="ARBA" id="ARBA00022448"/>
    </source>
</evidence>
<keyword evidence="7 8" id="KW-0472">Membrane</keyword>
<keyword evidence="5 8" id="KW-1133">Transmembrane helix</keyword>
<feature type="transmembrane region" description="Helical" evidence="8">
    <location>
        <begin position="41"/>
        <end position="62"/>
    </location>
</feature>
<evidence type="ECO:0000256" key="1">
    <source>
        <dbReference type="ARBA" id="ARBA00004141"/>
    </source>
</evidence>
<proteinExistence type="inferred from homology"/>
<dbReference type="EMBL" id="JAATIQ010000003">
    <property type="protein sequence ID" value="KAF4403579.1"/>
    <property type="molecule type" value="Genomic_DNA"/>
</dbReference>
<evidence type="ECO:0000256" key="6">
    <source>
        <dbReference type="ARBA" id="ARBA00023065"/>
    </source>
</evidence>
<evidence type="ECO:0000313" key="10">
    <source>
        <dbReference type="Proteomes" id="UP000583929"/>
    </source>
</evidence>
<accession>A0A7J6I990</accession>
<feature type="transmembrane region" description="Helical" evidence="8">
    <location>
        <begin position="315"/>
        <end position="334"/>
    </location>
</feature>
<keyword evidence="10" id="KW-1185">Reference proteome</keyword>
<dbReference type="AlphaFoldDB" id="A0A7J6I990"/>
<keyword evidence="6" id="KW-0406">Ion transport</keyword>
<dbReference type="GO" id="GO:0015081">
    <property type="term" value="F:sodium ion transmembrane transporter activity"/>
    <property type="evidence" value="ECO:0007669"/>
    <property type="project" value="TreeGrafter"/>
</dbReference>
<reference evidence="9 10" key="1">
    <citation type="journal article" date="2020" name="bioRxiv">
        <title>Sequence and annotation of 42 cannabis genomes reveals extensive copy number variation in cannabinoid synthesis and pathogen resistance genes.</title>
        <authorList>
            <person name="Mckernan K.J."/>
            <person name="Helbert Y."/>
            <person name="Kane L.T."/>
            <person name="Ebling H."/>
            <person name="Zhang L."/>
            <person name="Liu B."/>
            <person name="Eaton Z."/>
            <person name="Mclaughlin S."/>
            <person name="Kingan S."/>
            <person name="Baybayan P."/>
            <person name="Concepcion G."/>
            <person name="Jordan M."/>
            <person name="Riva A."/>
            <person name="Barbazuk W."/>
            <person name="Harkins T."/>
        </authorList>
    </citation>
    <scope>NUCLEOTIDE SEQUENCE [LARGE SCALE GENOMIC DNA]</scope>
    <source>
        <strain evidence="10">cv. Jamaican Lion 4</strain>
        <tissue evidence="9">Leaf</tissue>
    </source>
</reference>
<evidence type="ECO:0000313" key="9">
    <source>
        <dbReference type="EMBL" id="KAF4403579.1"/>
    </source>
</evidence>
<comment type="similarity">
    <text evidence="2">Belongs to the TrkH potassium transport family. HKT (TC 2.A.38.3) subfamily.</text>
</comment>
<feature type="transmembrane region" description="Helical" evidence="8">
    <location>
        <begin position="388"/>
        <end position="410"/>
    </location>
</feature>
<comment type="caution">
    <text evidence="9">The sequence shown here is derived from an EMBL/GenBank/DDBJ whole genome shotgun (WGS) entry which is preliminary data.</text>
</comment>
<dbReference type="InterPro" id="IPR051143">
    <property type="entry name" value="TrkH_K-transport"/>
</dbReference>
<feature type="transmembrane region" description="Helical" evidence="8">
    <location>
        <begin position="346"/>
        <end position="367"/>
    </location>
</feature>
<dbReference type="PANTHER" id="PTHR31064">
    <property type="entry name" value="POTASSIUM TRANSPORT PROTEIN DDB_G0292412-RELATED"/>
    <property type="match status" value="1"/>
</dbReference>
<comment type="subcellular location">
    <subcellularLocation>
        <location evidence="1">Membrane</location>
        <topology evidence="1">Multi-pass membrane protein</topology>
    </subcellularLocation>
</comment>